<feature type="compositionally biased region" description="Basic and acidic residues" evidence="1">
    <location>
        <begin position="1"/>
        <end position="12"/>
    </location>
</feature>
<proteinExistence type="predicted"/>
<keyword evidence="3" id="KW-1185">Reference proteome</keyword>
<gene>
    <name evidence="2" type="ORF">OS493_009902</name>
</gene>
<dbReference type="AlphaFoldDB" id="A0A9W9YHK3"/>
<name>A0A9W9YHK3_9CNID</name>
<sequence>MKKYVMDRKKTIDYTVTRRPRDRDAYSVNSSKSRPDNSRDQRGRSDGEGRDKTPFWSKDEKNLVSYRIF</sequence>
<feature type="region of interest" description="Disordered" evidence="1">
    <location>
        <begin position="1"/>
        <end position="56"/>
    </location>
</feature>
<dbReference type="EMBL" id="MU827781">
    <property type="protein sequence ID" value="KAJ7337052.1"/>
    <property type="molecule type" value="Genomic_DNA"/>
</dbReference>
<accession>A0A9W9YHK3</accession>
<feature type="compositionally biased region" description="Basic and acidic residues" evidence="1">
    <location>
        <begin position="33"/>
        <end position="56"/>
    </location>
</feature>
<evidence type="ECO:0000256" key="1">
    <source>
        <dbReference type="SAM" id="MobiDB-lite"/>
    </source>
</evidence>
<protein>
    <submittedName>
        <fullName evidence="2">Uncharacterized protein</fullName>
    </submittedName>
</protein>
<reference evidence="2" key="1">
    <citation type="submission" date="2023-01" db="EMBL/GenBank/DDBJ databases">
        <title>Genome assembly of the deep-sea coral Lophelia pertusa.</title>
        <authorList>
            <person name="Herrera S."/>
            <person name="Cordes E."/>
        </authorList>
    </citation>
    <scope>NUCLEOTIDE SEQUENCE</scope>
    <source>
        <strain evidence="2">USNM1676648</strain>
        <tissue evidence="2">Polyp</tissue>
    </source>
</reference>
<evidence type="ECO:0000313" key="2">
    <source>
        <dbReference type="EMBL" id="KAJ7337052.1"/>
    </source>
</evidence>
<comment type="caution">
    <text evidence="2">The sequence shown here is derived from an EMBL/GenBank/DDBJ whole genome shotgun (WGS) entry which is preliminary data.</text>
</comment>
<dbReference type="Proteomes" id="UP001163046">
    <property type="component" value="Unassembled WGS sequence"/>
</dbReference>
<organism evidence="2 3">
    <name type="scientific">Desmophyllum pertusum</name>
    <dbReference type="NCBI Taxonomy" id="174260"/>
    <lineage>
        <taxon>Eukaryota</taxon>
        <taxon>Metazoa</taxon>
        <taxon>Cnidaria</taxon>
        <taxon>Anthozoa</taxon>
        <taxon>Hexacorallia</taxon>
        <taxon>Scleractinia</taxon>
        <taxon>Caryophylliina</taxon>
        <taxon>Caryophylliidae</taxon>
        <taxon>Desmophyllum</taxon>
    </lineage>
</organism>
<evidence type="ECO:0000313" key="3">
    <source>
        <dbReference type="Proteomes" id="UP001163046"/>
    </source>
</evidence>